<comment type="caution">
    <text evidence="1">The sequence shown here is derived from an EMBL/GenBank/DDBJ whole genome shotgun (WGS) entry which is preliminary data.</text>
</comment>
<name>A0ABW4HZV5_9SPHN</name>
<reference evidence="2" key="1">
    <citation type="journal article" date="2019" name="Int. J. Syst. Evol. Microbiol.">
        <title>The Global Catalogue of Microorganisms (GCM) 10K type strain sequencing project: providing services to taxonomists for standard genome sequencing and annotation.</title>
        <authorList>
            <consortium name="The Broad Institute Genomics Platform"/>
            <consortium name="The Broad Institute Genome Sequencing Center for Infectious Disease"/>
            <person name="Wu L."/>
            <person name="Ma J."/>
        </authorList>
    </citation>
    <scope>NUCLEOTIDE SEQUENCE [LARGE SCALE GENOMIC DNA]</scope>
    <source>
        <strain evidence="2">CGMCC 1.16275</strain>
    </source>
</reference>
<keyword evidence="2" id="KW-1185">Reference proteome</keyword>
<sequence length="75" mass="8223">MTIGSIAESLVQLAAAHERDGSDWSWQALRRFGESLHVIGGADLMTRAYDTAVERHGWNALPGVNQCWVGIEGWA</sequence>
<protein>
    <submittedName>
        <fullName evidence="1">Uncharacterized protein</fullName>
    </submittedName>
</protein>
<dbReference type="RefSeq" id="WP_380886875.1">
    <property type="nucleotide sequence ID" value="NZ_JBHUDY010000001.1"/>
</dbReference>
<dbReference type="Proteomes" id="UP001597115">
    <property type="component" value="Unassembled WGS sequence"/>
</dbReference>
<evidence type="ECO:0000313" key="2">
    <source>
        <dbReference type="Proteomes" id="UP001597115"/>
    </source>
</evidence>
<organism evidence="1 2">
    <name type="scientific">Sphingomonas tabacisoli</name>
    <dbReference type="NCBI Taxonomy" id="2249466"/>
    <lineage>
        <taxon>Bacteria</taxon>
        <taxon>Pseudomonadati</taxon>
        <taxon>Pseudomonadota</taxon>
        <taxon>Alphaproteobacteria</taxon>
        <taxon>Sphingomonadales</taxon>
        <taxon>Sphingomonadaceae</taxon>
        <taxon>Sphingomonas</taxon>
    </lineage>
</organism>
<gene>
    <name evidence="1" type="ORF">ACFSCW_03315</name>
</gene>
<accession>A0ABW4HZV5</accession>
<evidence type="ECO:0000313" key="1">
    <source>
        <dbReference type="EMBL" id="MFD1610827.1"/>
    </source>
</evidence>
<dbReference type="EMBL" id="JBHUDY010000001">
    <property type="protein sequence ID" value="MFD1610827.1"/>
    <property type="molecule type" value="Genomic_DNA"/>
</dbReference>
<proteinExistence type="predicted"/>